<dbReference type="EMBL" id="JANPWB010000002">
    <property type="protein sequence ID" value="KAJ1210443.1"/>
    <property type="molecule type" value="Genomic_DNA"/>
</dbReference>
<feature type="region of interest" description="Disordered" evidence="1">
    <location>
        <begin position="1"/>
        <end position="55"/>
    </location>
</feature>
<organism evidence="2 3">
    <name type="scientific">Pleurodeles waltl</name>
    <name type="common">Iberian ribbed newt</name>
    <dbReference type="NCBI Taxonomy" id="8319"/>
    <lineage>
        <taxon>Eukaryota</taxon>
        <taxon>Metazoa</taxon>
        <taxon>Chordata</taxon>
        <taxon>Craniata</taxon>
        <taxon>Vertebrata</taxon>
        <taxon>Euteleostomi</taxon>
        <taxon>Amphibia</taxon>
        <taxon>Batrachia</taxon>
        <taxon>Caudata</taxon>
        <taxon>Salamandroidea</taxon>
        <taxon>Salamandridae</taxon>
        <taxon>Pleurodelinae</taxon>
        <taxon>Pleurodeles</taxon>
    </lineage>
</organism>
<proteinExistence type="predicted"/>
<evidence type="ECO:0000313" key="3">
    <source>
        <dbReference type="Proteomes" id="UP001066276"/>
    </source>
</evidence>
<evidence type="ECO:0000313" key="2">
    <source>
        <dbReference type="EMBL" id="KAJ1210443.1"/>
    </source>
</evidence>
<gene>
    <name evidence="2" type="ORF">NDU88_005807</name>
</gene>
<evidence type="ECO:0000256" key="1">
    <source>
        <dbReference type="SAM" id="MobiDB-lite"/>
    </source>
</evidence>
<dbReference type="AlphaFoldDB" id="A0AAV7WD00"/>
<reference evidence="2" key="1">
    <citation type="journal article" date="2022" name="bioRxiv">
        <title>Sequencing and chromosome-scale assembly of the giantPleurodeles waltlgenome.</title>
        <authorList>
            <person name="Brown T."/>
            <person name="Elewa A."/>
            <person name="Iarovenko S."/>
            <person name="Subramanian E."/>
            <person name="Araus A.J."/>
            <person name="Petzold A."/>
            <person name="Susuki M."/>
            <person name="Suzuki K.-i.T."/>
            <person name="Hayashi T."/>
            <person name="Toyoda A."/>
            <person name="Oliveira C."/>
            <person name="Osipova E."/>
            <person name="Leigh N.D."/>
            <person name="Simon A."/>
            <person name="Yun M.H."/>
        </authorList>
    </citation>
    <scope>NUCLEOTIDE SEQUENCE</scope>
    <source>
        <strain evidence="2">20211129_DDA</strain>
        <tissue evidence="2">Liver</tissue>
    </source>
</reference>
<dbReference type="Proteomes" id="UP001066276">
    <property type="component" value="Chromosome 1_2"/>
</dbReference>
<comment type="caution">
    <text evidence="2">The sequence shown here is derived from an EMBL/GenBank/DDBJ whole genome shotgun (WGS) entry which is preliminary data.</text>
</comment>
<name>A0AAV7WD00_PLEWA</name>
<keyword evidence="3" id="KW-1185">Reference proteome</keyword>
<feature type="region of interest" description="Disordered" evidence="1">
    <location>
        <begin position="69"/>
        <end position="113"/>
    </location>
</feature>
<accession>A0AAV7WD00</accession>
<protein>
    <submittedName>
        <fullName evidence="2">Uncharacterized protein</fullName>
    </submittedName>
</protein>
<feature type="compositionally biased region" description="Gly residues" evidence="1">
    <location>
        <begin position="10"/>
        <end position="23"/>
    </location>
</feature>
<sequence>MAGRPAWWRGPGGGRRSGLGEARGCGPVTEQGPPPSHREGSSRPPFGRWGVSTGSAGVMGACVQRSSAARPGWLGAGDAQSSGPDKSGGRGPMTEWRPPTTYTQKRVPASLSC</sequence>